<dbReference type="Proteomes" id="UP001152622">
    <property type="component" value="Chromosome 2"/>
</dbReference>
<gene>
    <name evidence="2" type="ORF">SKAU_G00050990</name>
</gene>
<organism evidence="2 3">
    <name type="scientific">Synaphobranchus kaupii</name>
    <name type="common">Kaup's arrowtooth eel</name>
    <dbReference type="NCBI Taxonomy" id="118154"/>
    <lineage>
        <taxon>Eukaryota</taxon>
        <taxon>Metazoa</taxon>
        <taxon>Chordata</taxon>
        <taxon>Craniata</taxon>
        <taxon>Vertebrata</taxon>
        <taxon>Euteleostomi</taxon>
        <taxon>Actinopterygii</taxon>
        <taxon>Neopterygii</taxon>
        <taxon>Teleostei</taxon>
        <taxon>Anguilliformes</taxon>
        <taxon>Synaphobranchidae</taxon>
        <taxon>Synaphobranchus</taxon>
    </lineage>
</organism>
<sequence length="224" mass="24307">MGFFCKPCESLLPGLVGSPTGRRASEQEEREQLIKVELRGWAAWPGSRQDPARSQASAHMAPLSSLLHTGRQKGGVCRGKPVGLPPPAAATFGQPVQRQTDESRPQRGTQAFPGTGSPNQIYNHVFGNSGTRKNAPTSVPAPPPSPPKTSSTSTGQEKYARTHESKVKVGHPLPTSTEMTFQVRSEEWQGEEEDEGQTKEEGADAELNCEAFSTKNNNNFYICF</sequence>
<reference evidence="2" key="1">
    <citation type="journal article" date="2023" name="Science">
        <title>Genome structures resolve the early diversification of teleost fishes.</title>
        <authorList>
            <person name="Parey E."/>
            <person name="Louis A."/>
            <person name="Montfort J."/>
            <person name="Bouchez O."/>
            <person name="Roques C."/>
            <person name="Iampietro C."/>
            <person name="Lluch J."/>
            <person name="Castinel A."/>
            <person name="Donnadieu C."/>
            <person name="Desvignes T."/>
            <person name="Floi Bucao C."/>
            <person name="Jouanno E."/>
            <person name="Wen M."/>
            <person name="Mejri S."/>
            <person name="Dirks R."/>
            <person name="Jansen H."/>
            <person name="Henkel C."/>
            <person name="Chen W.J."/>
            <person name="Zahm M."/>
            <person name="Cabau C."/>
            <person name="Klopp C."/>
            <person name="Thompson A.W."/>
            <person name="Robinson-Rechavi M."/>
            <person name="Braasch I."/>
            <person name="Lecointre G."/>
            <person name="Bobe J."/>
            <person name="Postlethwait J.H."/>
            <person name="Berthelot C."/>
            <person name="Roest Crollius H."/>
            <person name="Guiguen Y."/>
        </authorList>
    </citation>
    <scope>NUCLEOTIDE SEQUENCE</scope>
    <source>
        <strain evidence="2">WJC10195</strain>
    </source>
</reference>
<dbReference type="EMBL" id="JAINUF010000002">
    <property type="protein sequence ID" value="KAJ8374519.1"/>
    <property type="molecule type" value="Genomic_DNA"/>
</dbReference>
<feature type="compositionally biased region" description="Polar residues" evidence="1">
    <location>
        <begin position="116"/>
        <end position="135"/>
    </location>
</feature>
<feature type="compositionally biased region" description="Polar residues" evidence="1">
    <location>
        <begin position="174"/>
        <end position="183"/>
    </location>
</feature>
<name>A0A9Q1J7K8_SYNKA</name>
<keyword evidence="3" id="KW-1185">Reference proteome</keyword>
<feature type="compositionally biased region" description="Basic and acidic residues" evidence="1">
    <location>
        <begin position="158"/>
        <end position="167"/>
    </location>
</feature>
<comment type="caution">
    <text evidence="2">The sequence shown here is derived from an EMBL/GenBank/DDBJ whole genome shotgun (WGS) entry which is preliminary data.</text>
</comment>
<dbReference type="AlphaFoldDB" id="A0A9Q1J7K8"/>
<protein>
    <submittedName>
        <fullName evidence="2">Uncharacterized protein</fullName>
    </submittedName>
</protein>
<accession>A0A9Q1J7K8</accession>
<evidence type="ECO:0000313" key="3">
    <source>
        <dbReference type="Proteomes" id="UP001152622"/>
    </source>
</evidence>
<evidence type="ECO:0000256" key="1">
    <source>
        <dbReference type="SAM" id="MobiDB-lite"/>
    </source>
</evidence>
<evidence type="ECO:0000313" key="2">
    <source>
        <dbReference type="EMBL" id="KAJ8374519.1"/>
    </source>
</evidence>
<proteinExistence type="predicted"/>
<feature type="region of interest" description="Disordered" evidence="1">
    <location>
        <begin position="70"/>
        <end position="203"/>
    </location>
</feature>